<dbReference type="GO" id="GO:0060271">
    <property type="term" value="P:cilium assembly"/>
    <property type="evidence" value="ECO:0007669"/>
    <property type="project" value="TreeGrafter"/>
</dbReference>
<dbReference type="InterPro" id="IPR057887">
    <property type="entry name" value="IQUB_helical"/>
</dbReference>
<reference evidence="3" key="1">
    <citation type="journal article" date="2019" name="bioRxiv">
        <title>The Genome of the Zebra Mussel, Dreissena polymorpha: A Resource for Invasive Species Research.</title>
        <authorList>
            <person name="McCartney M.A."/>
            <person name="Auch B."/>
            <person name="Kono T."/>
            <person name="Mallez S."/>
            <person name="Zhang Y."/>
            <person name="Obille A."/>
            <person name="Becker A."/>
            <person name="Abrahante J.E."/>
            <person name="Garbe J."/>
            <person name="Badalamenti J.P."/>
            <person name="Herman A."/>
            <person name="Mangelson H."/>
            <person name="Liachko I."/>
            <person name="Sullivan S."/>
            <person name="Sone E.D."/>
            <person name="Koren S."/>
            <person name="Silverstein K.A.T."/>
            <person name="Beckman K.B."/>
            <person name="Gohl D.M."/>
        </authorList>
    </citation>
    <scope>NUCLEOTIDE SEQUENCE</scope>
    <source>
        <strain evidence="3">Duluth1</strain>
        <tissue evidence="3">Whole animal</tissue>
    </source>
</reference>
<feature type="region of interest" description="Disordered" evidence="1">
    <location>
        <begin position="26"/>
        <end position="151"/>
    </location>
</feature>
<feature type="compositionally biased region" description="Acidic residues" evidence="1">
    <location>
        <begin position="90"/>
        <end position="106"/>
    </location>
</feature>
<dbReference type="EMBL" id="JAIWYP010000005">
    <property type="protein sequence ID" value="KAH3819651.1"/>
    <property type="molecule type" value="Genomic_DNA"/>
</dbReference>
<dbReference type="PANTHER" id="PTHR21074">
    <property type="entry name" value="IQ AND UBIQUITIN-LIKE DOMAIN-CONTAINING PROTEIN"/>
    <property type="match status" value="1"/>
</dbReference>
<dbReference type="InterPro" id="IPR000626">
    <property type="entry name" value="Ubiquitin-like_dom"/>
</dbReference>
<dbReference type="Gene3D" id="3.10.20.90">
    <property type="entry name" value="Phosphatidylinositol 3-kinase Catalytic Subunit, Chain A, domain 1"/>
    <property type="match status" value="1"/>
</dbReference>
<dbReference type="InterPro" id="IPR029071">
    <property type="entry name" value="Ubiquitin-like_domsf"/>
</dbReference>
<protein>
    <recommendedName>
        <fullName evidence="2">Ubiquitin-like domain-containing protein</fullName>
    </recommendedName>
</protein>
<proteinExistence type="predicted"/>
<dbReference type="GO" id="GO:0030317">
    <property type="term" value="P:flagellated sperm motility"/>
    <property type="evidence" value="ECO:0007669"/>
    <property type="project" value="TreeGrafter"/>
</dbReference>
<reference evidence="3" key="2">
    <citation type="submission" date="2020-11" db="EMBL/GenBank/DDBJ databases">
        <authorList>
            <person name="McCartney M.A."/>
            <person name="Auch B."/>
            <person name="Kono T."/>
            <person name="Mallez S."/>
            <person name="Becker A."/>
            <person name="Gohl D.M."/>
            <person name="Silverstein K.A.T."/>
            <person name="Koren S."/>
            <person name="Bechman K.B."/>
            <person name="Herman A."/>
            <person name="Abrahante J.E."/>
            <person name="Garbe J."/>
        </authorList>
    </citation>
    <scope>NUCLEOTIDE SEQUENCE</scope>
    <source>
        <strain evidence="3">Duluth1</strain>
        <tissue evidence="3">Whole animal</tissue>
    </source>
</reference>
<dbReference type="Pfam" id="PF25805">
    <property type="entry name" value="IQUB"/>
    <property type="match status" value="1"/>
</dbReference>
<dbReference type="Proteomes" id="UP000828390">
    <property type="component" value="Unassembled WGS sequence"/>
</dbReference>
<dbReference type="SUPFAM" id="SSF54236">
    <property type="entry name" value="Ubiquitin-like"/>
    <property type="match status" value="1"/>
</dbReference>
<organism evidence="3 4">
    <name type="scientific">Dreissena polymorpha</name>
    <name type="common">Zebra mussel</name>
    <name type="synonym">Mytilus polymorpha</name>
    <dbReference type="NCBI Taxonomy" id="45954"/>
    <lineage>
        <taxon>Eukaryota</taxon>
        <taxon>Metazoa</taxon>
        <taxon>Spiralia</taxon>
        <taxon>Lophotrochozoa</taxon>
        <taxon>Mollusca</taxon>
        <taxon>Bivalvia</taxon>
        <taxon>Autobranchia</taxon>
        <taxon>Heteroconchia</taxon>
        <taxon>Euheterodonta</taxon>
        <taxon>Imparidentia</taxon>
        <taxon>Neoheterodontei</taxon>
        <taxon>Myida</taxon>
        <taxon>Dreissenoidea</taxon>
        <taxon>Dreissenidae</taxon>
        <taxon>Dreissena</taxon>
    </lineage>
</organism>
<dbReference type="PROSITE" id="PS50053">
    <property type="entry name" value="UBIQUITIN_2"/>
    <property type="match status" value="1"/>
</dbReference>
<name>A0A9D4JPH0_DREPO</name>
<dbReference type="InterPro" id="IPR037695">
    <property type="entry name" value="IQUB"/>
</dbReference>
<evidence type="ECO:0000256" key="1">
    <source>
        <dbReference type="SAM" id="MobiDB-lite"/>
    </source>
</evidence>
<dbReference type="AlphaFoldDB" id="A0A9D4JPH0"/>
<accession>A0A9D4JPH0</accession>
<dbReference type="CDD" id="cd17061">
    <property type="entry name" value="Ubl_IQUB"/>
    <property type="match status" value="1"/>
</dbReference>
<feature type="domain" description="Ubiquitin-like" evidence="2">
    <location>
        <begin position="183"/>
        <end position="238"/>
    </location>
</feature>
<feature type="compositionally biased region" description="Basic and acidic residues" evidence="1">
    <location>
        <begin position="42"/>
        <end position="81"/>
    </location>
</feature>
<sequence>MDSNGHHHKHFHRIVIFKRLAKMADQEFPDQDLTDETQDQPDDGRGEDPVPKADDQTEGKNQEVTEEGRETETPRVEDTQKEAVVAEGETTAEDPTEPINEDDTHEDEPVQHKTKGPEHLAPAPSPVQAHQGMETEKTAEPEPDVDPTAQTPRSKVNLEATATVKFVLMPSGQVVTQACVLGQTLEQLKQHFSTELKMPVNLILLMFDGKTMTDSMTLADLGVGPNGTIQLELQSADPVNTPIKAYRPRQEYHMPDVITVRVQAEDSTYKDVVVEIERTTRKKPFLGGYRHKKTSVEYHHASAQTMQKPRAPSGVERNCRDTQTVEQHHRPQQTTNDMATQMTAIGVFISNMEDKLVRPKKYTTADEYHAMILTQVIILQKYYRRWLAKRYVAKLKEDKRKRLEFERLEEIRKKKEKADRIKKEFERRMNPKNKEDFDLLYHALEKWRLEELERINTTLSGAERKAALCMLLDQETQLIAAIGRHKIEADGENKDMRIQDFLDKAAAPKRWKGFDGKATEMDTPFTIRAKELRDIYNSINMKYLTQDERLDVLLTLKHTVKEHDCKLTQEIIELIDREADLLMRGVKESNLDGLRKRISTLFLQYIKTPTFNPEAAKLLKVPQDPSVLRKNIYFCPSCNSYLPSTDFAISSNSRSVGKCRRCEKIDNDARIRQDYSHYRYMLKQLRKAEEHYGDGSKIAFLLQAS</sequence>
<dbReference type="Pfam" id="PF00240">
    <property type="entry name" value="ubiquitin"/>
    <property type="match status" value="1"/>
</dbReference>
<dbReference type="GO" id="GO:0001669">
    <property type="term" value="C:acrosomal vesicle"/>
    <property type="evidence" value="ECO:0007669"/>
    <property type="project" value="TreeGrafter"/>
</dbReference>
<keyword evidence="4" id="KW-1185">Reference proteome</keyword>
<evidence type="ECO:0000313" key="3">
    <source>
        <dbReference type="EMBL" id="KAH3819651.1"/>
    </source>
</evidence>
<dbReference type="PANTHER" id="PTHR21074:SF0">
    <property type="entry name" value="IQ AND UBIQUITIN-LIKE DOMAIN-CONTAINING PROTEIN"/>
    <property type="match status" value="1"/>
</dbReference>
<evidence type="ECO:0000259" key="2">
    <source>
        <dbReference type="PROSITE" id="PS50053"/>
    </source>
</evidence>
<comment type="caution">
    <text evidence="3">The sequence shown here is derived from an EMBL/GenBank/DDBJ whole genome shotgun (WGS) entry which is preliminary data.</text>
</comment>
<feature type="compositionally biased region" description="Acidic residues" evidence="1">
    <location>
        <begin position="27"/>
        <end position="41"/>
    </location>
</feature>
<gene>
    <name evidence="3" type="ORF">DPMN_121391</name>
</gene>
<evidence type="ECO:0000313" key="4">
    <source>
        <dbReference type="Proteomes" id="UP000828390"/>
    </source>
</evidence>
<dbReference type="SMART" id="SM00213">
    <property type="entry name" value="UBQ"/>
    <property type="match status" value="1"/>
</dbReference>
<feature type="compositionally biased region" description="Basic and acidic residues" evidence="1">
    <location>
        <begin position="107"/>
        <end position="118"/>
    </location>
</feature>
<dbReference type="GO" id="GO:0031514">
    <property type="term" value="C:motile cilium"/>
    <property type="evidence" value="ECO:0007669"/>
    <property type="project" value="TreeGrafter"/>
</dbReference>